<name>M2LRH6_BAUPA</name>
<feature type="transmembrane region" description="Helical" evidence="6">
    <location>
        <begin position="143"/>
        <end position="163"/>
    </location>
</feature>
<dbReference type="OrthoDB" id="10021397at2759"/>
<proteinExistence type="predicted"/>
<dbReference type="InterPro" id="IPR036259">
    <property type="entry name" value="MFS_trans_sf"/>
</dbReference>
<feature type="compositionally biased region" description="Basic and acidic residues" evidence="5">
    <location>
        <begin position="36"/>
        <end position="50"/>
    </location>
</feature>
<dbReference type="InterPro" id="IPR011701">
    <property type="entry name" value="MFS"/>
</dbReference>
<dbReference type="Proteomes" id="UP000011761">
    <property type="component" value="Unassembled WGS sequence"/>
</dbReference>
<dbReference type="SUPFAM" id="SSF103473">
    <property type="entry name" value="MFS general substrate transporter"/>
    <property type="match status" value="1"/>
</dbReference>
<dbReference type="eggNOG" id="KOG0254">
    <property type="taxonomic scope" value="Eukaryota"/>
</dbReference>
<dbReference type="GeneID" id="19107618"/>
<dbReference type="PRINTS" id="PR01036">
    <property type="entry name" value="TCRTETB"/>
</dbReference>
<evidence type="ECO:0000256" key="5">
    <source>
        <dbReference type="SAM" id="MobiDB-lite"/>
    </source>
</evidence>
<evidence type="ECO:0000256" key="1">
    <source>
        <dbReference type="ARBA" id="ARBA00004141"/>
    </source>
</evidence>
<dbReference type="PROSITE" id="PS50850">
    <property type="entry name" value="MFS"/>
    <property type="match status" value="1"/>
</dbReference>
<feature type="transmembrane region" description="Helical" evidence="6">
    <location>
        <begin position="556"/>
        <end position="578"/>
    </location>
</feature>
<sequence length="589" mass="63085">MGSYAPLPPIKAPTTLSSLQPLLDAVLSSPPPCRSSSERRVGSEKARDNDAGEASANIELDEESEDDSAYVSGVKLAFLTLGLCLATFVITLDNTIIATASPRITTTFDSLKDVGWYSSSYLLTTTALQPSFGKVNAYFSVKWVWLSALIVFEVGSILCATAISSKMFIVGRAVAGVGAVAIFSGGMTILAYAISLKSRPMYLGIVSSMFGIASVVGPILGGAFTDSHLTWRWCFWINVPFGGAAALTVLSFFSEPLLQYKSMALKDKLKQIDFVGAVLLIAAIGGVQYPWHDSRVWDCLLGFGLLITVFCITQAFLGDRATMPPRIHLRQRTVGACALFSAFLAMALYTHLYYLPFYFQAVKGVSAKVSGIHMIPYLVSMTVASIAAGGITTTVGYYNPPMWFGISLFAVGAGLLYTLKVSTSESHWIGYEIVAGFGMGSSAKIPFTATKVVLSKRDMPIGNAVVSTAKSKGYPRVTETELTPVPTMHRPYSLTRLAALSVSIAENVFTNTLVKQVARDAPSVNPQSIVYAGATQLRSIISAQQLPAVLVAYDKAVTAAVILPIACAVLAFLSSLLMEWKSVKGMKLM</sequence>
<feature type="transmembrane region" description="Helical" evidence="6">
    <location>
        <begin position="201"/>
        <end position="224"/>
    </location>
</feature>
<dbReference type="PANTHER" id="PTHR23501">
    <property type="entry name" value="MAJOR FACILITATOR SUPERFAMILY"/>
    <property type="match status" value="1"/>
</dbReference>
<keyword evidence="2 6" id="KW-0812">Transmembrane</keyword>
<feature type="transmembrane region" description="Helical" evidence="6">
    <location>
        <begin position="303"/>
        <end position="321"/>
    </location>
</feature>
<feature type="transmembrane region" description="Helical" evidence="6">
    <location>
        <begin position="69"/>
        <end position="92"/>
    </location>
</feature>
<feature type="region of interest" description="Disordered" evidence="5">
    <location>
        <begin position="27"/>
        <end position="56"/>
    </location>
</feature>
<keyword evidence="4 6" id="KW-0472">Membrane</keyword>
<organism evidence="8 9">
    <name type="scientific">Baudoinia panamericana (strain UAMH 10762)</name>
    <name type="common">Angels' share fungus</name>
    <name type="synonym">Baudoinia compniacensis (strain UAMH 10762)</name>
    <dbReference type="NCBI Taxonomy" id="717646"/>
    <lineage>
        <taxon>Eukaryota</taxon>
        <taxon>Fungi</taxon>
        <taxon>Dikarya</taxon>
        <taxon>Ascomycota</taxon>
        <taxon>Pezizomycotina</taxon>
        <taxon>Dothideomycetes</taxon>
        <taxon>Dothideomycetidae</taxon>
        <taxon>Mycosphaerellales</taxon>
        <taxon>Teratosphaeriaceae</taxon>
        <taxon>Baudoinia</taxon>
    </lineage>
</organism>
<dbReference type="AlphaFoldDB" id="M2LRH6"/>
<dbReference type="GO" id="GO:0005886">
    <property type="term" value="C:plasma membrane"/>
    <property type="evidence" value="ECO:0007669"/>
    <property type="project" value="TreeGrafter"/>
</dbReference>
<feature type="transmembrane region" description="Helical" evidence="6">
    <location>
        <begin position="274"/>
        <end position="291"/>
    </location>
</feature>
<feature type="transmembrane region" description="Helical" evidence="6">
    <location>
        <begin position="333"/>
        <end position="354"/>
    </location>
</feature>
<keyword evidence="3 6" id="KW-1133">Transmembrane helix</keyword>
<feature type="transmembrane region" description="Helical" evidence="6">
    <location>
        <begin position="374"/>
        <end position="395"/>
    </location>
</feature>
<evidence type="ECO:0000313" key="8">
    <source>
        <dbReference type="EMBL" id="EMC97042.1"/>
    </source>
</evidence>
<reference evidence="8 9" key="1">
    <citation type="journal article" date="2012" name="PLoS Pathog.">
        <title>Diverse lifestyles and strategies of plant pathogenesis encoded in the genomes of eighteen Dothideomycetes fungi.</title>
        <authorList>
            <person name="Ohm R.A."/>
            <person name="Feau N."/>
            <person name="Henrissat B."/>
            <person name="Schoch C.L."/>
            <person name="Horwitz B.A."/>
            <person name="Barry K.W."/>
            <person name="Condon B.J."/>
            <person name="Copeland A.C."/>
            <person name="Dhillon B."/>
            <person name="Glaser F."/>
            <person name="Hesse C.N."/>
            <person name="Kosti I."/>
            <person name="LaButti K."/>
            <person name="Lindquist E.A."/>
            <person name="Lucas S."/>
            <person name="Salamov A.A."/>
            <person name="Bradshaw R.E."/>
            <person name="Ciuffetti L."/>
            <person name="Hamelin R.C."/>
            <person name="Kema G.H.J."/>
            <person name="Lawrence C."/>
            <person name="Scott J.A."/>
            <person name="Spatafora J.W."/>
            <person name="Turgeon B.G."/>
            <person name="de Wit P.J.G.M."/>
            <person name="Zhong S."/>
            <person name="Goodwin S.B."/>
            <person name="Grigoriev I.V."/>
        </authorList>
    </citation>
    <scope>NUCLEOTIDE SEQUENCE [LARGE SCALE GENOMIC DNA]</scope>
    <source>
        <strain evidence="8 9">UAMH 10762</strain>
    </source>
</reference>
<dbReference type="KEGG" id="bcom:BAUCODRAFT_121559"/>
<keyword evidence="9" id="KW-1185">Reference proteome</keyword>
<dbReference type="Gene3D" id="1.20.1250.20">
    <property type="entry name" value="MFS general substrate transporter like domains"/>
    <property type="match status" value="1"/>
</dbReference>
<accession>M2LRH6</accession>
<feature type="domain" description="Major facilitator superfamily (MFS) profile" evidence="7">
    <location>
        <begin position="79"/>
        <end position="589"/>
    </location>
</feature>
<dbReference type="RefSeq" id="XP_007675617.1">
    <property type="nucleotide sequence ID" value="XM_007677427.1"/>
</dbReference>
<dbReference type="PANTHER" id="PTHR23501:SF49">
    <property type="entry name" value="MAJOR FACILITATOR SUPERFAMILY (MFS) PROFILE DOMAIN-CONTAINING PROTEIN"/>
    <property type="match status" value="1"/>
</dbReference>
<evidence type="ECO:0000256" key="2">
    <source>
        <dbReference type="ARBA" id="ARBA00022692"/>
    </source>
</evidence>
<dbReference type="Pfam" id="PF07690">
    <property type="entry name" value="MFS_1"/>
    <property type="match status" value="1"/>
</dbReference>
<evidence type="ECO:0000313" key="9">
    <source>
        <dbReference type="Proteomes" id="UP000011761"/>
    </source>
</evidence>
<dbReference type="InterPro" id="IPR020846">
    <property type="entry name" value="MFS_dom"/>
</dbReference>
<evidence type="ECO:0000256" key="4">
    <source>
        <dbReference type="ARBA" id="ARBA00023136"/>
    </source>
</evidence>
<protein>
    <recommendedName>
        <fullName evidence="7">Major facilitator superfamily (MFS) profile domain-containing protein</fullName>
    </recommendedName>
</protein>
<evidence type="ECO:0000259" key="7">
    <source>
        <dbReference type="PROSITE" id="PS50850"/>
    </source>
</evidence>
<dbReference type="HOGENOM" id="CLU_000960_22_1_1"/>
<comment type="subcellular location">
    <subcellularLocation>
        <location evidence="1">Membrane</location>
        <topology evidence="1">Multi-pass membrane protein</topology>
    </subcellularLocation>
</comment>
<feature type="transmembrane region" description="Helical" evidence="6">
    <location>
        <begin position="230"/>
        <end position="253"/>
    </location>
</feature>
<feature type="transmembrane region" description="Helical" evidence="6">
    <location>
        <begin position="402"/>
        <end position="419"/>
    </location>
</feature>
<dbReference type="GO" id="GO:0022857">
    <property type="term" value="F:transmembrane transporter activity"/>
    <property type="evidence" value="ECO:0007669"/>
    <property type="project" value="InterPro"/>
</dbReference>
<dbReference type="CDD" id="cd17502">
    <property type="entry name" value="MFS_Azr1_MDR_like"/>
    <property type="match status" value="1"/>
</dbReference>
<dbReference type="Gene3D" id="1.20.1720.10">
    <property type="entry name" value="Multidrug resistance protein D"/>
    <property type="match status" value="1"/>
</dbReference>
<evidence type="ECO:0000256" key="3">
    <source>
        <dbReference type="ARBA" id="ARBA00022989"/>
    </source>
</evidence>
<dbReference type="EMBL" id="KB445554">
    <property type="protein sequence ID" value="EMC97042.1"/>
    <property type="molecule type" value="Genomic_DNA"/>
</dbReference>
<dbReference type="OMA" id="FMWFGSA"/>
<feature type="transmembrane region" description="Helical" evidence="6">
    <location>
        <begin position="169"/>
        <end position="194"/>
    </location>
</feature>
<evidence type="ECO:0000256" key="6">
    <source>
        <dbReference type="SAM" id="Phobius"/>
    </source>
</evidence>
<gene>
    <name evidence="8" type="ORF">BAUCODRAFT_121559</name>
</gene>